<proteinExistence type="predicted"/>
<keyword evidence="3" id="KW-1185">Reference proteome</keyword>
<accession>A0A417YM48</accession>
<protein>
    <submittedName>
        <fullName evidence="2">Sporulation protein YunB</fullName>
    </submittedName>
</protein>
<dbReference type="PIRSF" id="PIRSF021383">
    <property type="entry name" value="YunB"/>
    <property type="match status" value="1"/>
</dbReference>
<evidence type="ECO:0000256" key="1">
    <source>
        <dbReference type="SAM" id="Phobius"/>
    </source>
</evidence>
<sequence length="281" mass="31892">MFINYLVYPLWNKHRIIPEGVPELRHKKRFRKRTALPPGKHILIITMIIFVVCVFLSMQLIDKRIEPVLMHIAERRVDEFATRAINSAVRYVEDYSFDDMVNITYDNEGNFSTYNWNNSIISEINRVATDRVEEFFINVNRGDPLEFEDPLTEPYEYSDGAEDMAKQDPTLVEIPLGQVTGNTVLANLGPKIPINFEVVGNVRTNVVREIEEFGINGAWVSLYINVEADVQIVIPFTSDVTTVNTEIYLDGSAIMGKVPDFYGGGSDGPSIAIPKDDLQNN</sequence>
<dbReference type="AlphaFoldDB" id="A0A417YM48"/>
<feature type="transmembrane region" description="Helical" evidence="1">
    <location>
        <begin position="42"/>
        <end position="61"/>
    </location>
</feature>
<keyword evidence="1" id="KW-0812">Transmembrane</keyword>
<evidence type="ECO:0000313" key="2">
    <source>
        <dbReference type="EMBL" id="RHW34540.1"/>
    </source>
</evidence>
<dbReference type="EMBL" id="QWEH01000002">
    <property type="protein sequence ID" value="RHW34540.1"/>
    <property type="molecule type" value="Genomic_DNA"/>
</dbReference>
<dbReference type="Proteomes" id="UP000285456">
    <property type="component" value="Unassembled WGS sequence"/>
</dbReference>
<evidence type="ECO:0000313" key="3">
    <source>
        <dbReference type="Proteomes" id="UP000285456"/>
    </source>
</evidence>
<keyword evidence="1" id="KW-0472">Membrane</keyword>
<organism evidence="2 3">
    <name type="scientific">Oceanobacillus profundus</name>
    <dbReference type="NCBI Taxonomy" id="372463"/>
    <lineage>
        <taxon>Bacteria</taxon>
        <taxon>Bacillati</taxon>
        <taxon>Bacillota</taxon>
        <taxon>Bacilli</taxon>
        <taxon>Bacillales</taxon>
        <taxon>Bacillaceae</taxon>
        <taxon>Oceanobacillus</taxon>
    </lineage>
</organism>
<comment type="caution">
    <text evidence="2">The sequence shown here is derived from an EMBL/GenBank/DDBJ whole genome shotgun (WGS) entry which is preliminary data.</text>
</comment>
<dbReference type="NCBIfam" id="TIGR02832">
    <property type="entry name" value="spo_yunB"/>
    <property type="match status" value="1"/>
</dbReference>
<name>A0A417YM48_9BACI</name>
<dbReference type="Pfam" id="PF09560">
    <property type="entry name" value="Spore_YunB"/>
    <property type="match status" value="1"/>
</dbReference>
<dbReference type="OrthoDB" id="1649278at2"/>
<keyword evidence="1" id="KW-1133">Transmembrane helix</keyword>
<gene>
    <name evidence="2" type="primary">yunB</name>
    <name evidence="2" type="ORF">D1B32_05110</name>
</gene>
<reference evidence="2 3" key="1">
    <citation type="journal article" date="2007" name="Int. J. Syst. Evol. Microbiol.">
        <title>Oceanobacillus profundus sp. nov., isolated from a deep-sea sediment core.</title>
        <authorList>
            <person name="Kim Y.G."/>
            <person name="Choi D.H."/>
            <person name="Hyun S."/>
            <person name="Cho B.C."/>
        </authorList>
    </citation>
    <scope>NUCLEOTIDE SEQUENCE [LARGE SCALE GENOMIC DNA]</scope>
    <source>
        <strain evidence="2 3">DSM 18246</strain>
    </source>
</reference>
<dbReference type="InterPro" id="IPR014197">
    <property type="entry name" value="Sporulation_prot_YunB"/>
</dbReference>